<dbReference type="PANTHER" id="PTHR47723">
    <property type="entry name" value="OS05G0353850 PROTEIN"/>
    <property type="match status" value="1"/>
</dbReference>
<dbReference type="EMBL" id="JABWDY010043594">
    <property type="protein sequence ID" value="KAF5175786.1"/>
    <property type="molecule type" value="Genomic_DNA"/>
</dbReference>
<dbReference type="GO" id="GO:0004523">
    <property type="term" value="F:RNA-DNA hybrid ribonuclease activity"/>
    <property type="evidence" value="ECO:0007669"/>
    <property type="project" value="InterPro"/>
</dbReference>
<dbReference type="InterPro" id="IPR053151">
    <property type="entry name" value="RNase_H-like"/>
</dbReference>
<dbReference type="InterPro" id="IPR044730">
    <property type="entry name" value="RNase_H-like_dom_plant"/>
</dbReference>
<accession>A0A7J6UT91</accession>
<dbReference type="OrthoDB" id="1906820at2759"/>
<evidence type="ECO:0000313" key="3">
    <source>
        <dbReference type="Proteomes" id="UP000554482"/>
    </source>
</evidence>
<protein>
    <recommendedName>
        <fullName evidence="1">RNase H type-1 domain-containing protein</fullName>
    </recommendedName>
</protein>
<gene>
    <name evidence="2" type="ORF">FRX31_034627</name>
</gene>
<feature type="non-terminal residue" evidence="2">
    <location>
        <position position="1"/>
    </location>
</feature>
<evidence type="ECO:0000259" key="1">
    <source>
        <dbReference type="Pfam" id="PF13456"/>
    </source>
</evidence>
<dbReference type="SUPFAM" id="SSF53098">
    <property type="entry name" value="Ribonuclease H-like"/>
    <property type="match status" value="1"/>
</dbReference>
<dbReference type="Proteomes" id="UP000554482">
    <property type="component" value="Unassembled WGS sequence"/>
</dbReference>
<dbReference type="InterPro" id="IPR002156">
    <property type="entry name" value="RNaseH_domain"/>
</dbReference>
<dbReference type="CDD" id="cd06222">
    <property type="entry name" value="RNase_H_like"/>
    <property type="match status" value="1"/>
</dbReference>
<dbReference type="GO" id="GO:0003676">
    <property type="term" value="F:nucleic acid binding"/>
    <property type="evidence" value="ECO:0007669"/>
    <property type="project" value="InterPro"/>
</dbReference>
<dbReference type="InterPro" id="IPR036397">
    <property type="entry name" value="RNaseH_sf"/>
</dbReference>
<dbReference type="PANTHER" id="PTHR47723:SF19">
    <property type="entry name" value="POLYNUCLEOTIDYL TRANSFERASE, RIBONUCLEASE H-LIKE SUPERFAMILY PROTEIN"/>
    <property type="match status" value="1"/>
</dbReference>
<feature type="domain" description="RNase H type-1" evidence="1">
    <location>
        <begin position="9"/>
        <end position="104"/>
    </location>
</feature>
<keyword evidence="3" id="KW-1185">Reference proteome</keyword>
<dbReference type="Pfam" id="PF13456">
    <property type="entry name" value="RVT_3"/>
    <property type="match status" value="1"/>
</dbReference>
<dbReference type="AlphaFoldDB" id="A0A7J6UT91"/>
<proteinExistence type="predicted"/>
<organism evidence="2 3">
    <name type="scientific">Thalictrum thalictroides</name>
    <name type="common">Rue-anemone</name>
    <name type="synonym">Anemone thalictroides</name>
    <dbReference type="NCBI Taxonomy" id="46969"/>
    <lineage>
        <taxon>Eukaryota</taxon>
        <taxon>Viridiplantae</taxon>
        <taxon>Streptophyta</taxon>
        <taxon>Embryophyta</taxon>
        <taxon>Tracheophyta</taxon>
        <taxon>Spermatophyta</taxon>
        <taxon>Magnoliopsida</taxon>
        <taxon>Ranunculales</taxon>
        <taxon>Ranunculaceae</taxon>
        <taxon>Thalictroideae</taxon>
        <taxon>Thalictrum</taxon>
    </lineage>
</organism>
<dbReference type="Gene3D" id="3.30.420.10">
    <property type="entry name" value="Ribonuclease H-like superfamily/Ribonuclease H"/>
    <property type="match status" value="1"/>
</dbReference>
<comment type="caution">
    <text evidence="2">The sequence shown here is derived from an EMBL/GenBank/DDBJ whole genome shotgun (WGS) entry which is preliminary data.</text>
</comment>
<evidence type="ECO:0000313" key="2">
    <source>
        <dbReference type="EMBL" id="KAF5175786.1"/>
    </source>
</evidence>
<dbReference type="InterPro" id="IPR012337">
    <property type="entry name" value="RNaseH-like_sf"/>
</dbReference>
<name>A0A7J6UT91_THATH</name>
<reference evidence="2 3" key="1">
    <citation type="submission" date="2020-06" db="EMBL/GenBank/DDBJ databases">
        <title>Transcriptomic and genomic resources for Thalictrum thalictroides and T. hernandezii: Facilitating candidate gene discovery in an emerging model plant lineage.</title>
        <authorList>
            <person name="Arias T."/>
            <person name="Riano-Pachon D.M."/>
            <person name="Di Stilio V.S."/>
        </authorList>
    </citation>
    <scope>NUCLEOTIDE SEQUENCE [LARGE SCALE GENOMIC DNA]</scope>
    <source>
        <strain evidence="3">cv. WT478/WT964</strain>
        <tissue evidence="2">Leaves</tissue>
    </source>
</reference>
<sequence length="108" mass="12254">QFWRLGSSDTNGEVVAAAHGKSKYNSIALIELNALEQGLQLAVRHNTTRLKAQTDSTNVVSFMKQGSKPQWQASMMIKRIREQILKMETFSIKHIYREANRLAASNYT</sequence>